<evidence type="ECO:0000313" key="1">
    <source>
        <dbReference type="EMBL" id="MCG2590666.1"/>
    </source>
</evidence>
<dbReference type="SUPFAM" id="SSF52540">
    <property type="entry name" value="P-loop containing nucleoside triphosphate hydrolases"/>
    <property type="match status" value="1"/>
</dbReference>
<gene>
    <name evidence="1" type="ORF">L6773_18985</name>
</gene>
<sequence>MPKTVELIGPSGVGKSSLYFALQKRWRVNDDWAIYHDFKYKRKKWSPEGILLKLQSMAFAVSNTDYIWDEGKISDQKKAFANRHPEFVETFLDLIHEHAKVGFNGEDKRFQVIFFMFKSIERINRVMEDFSDDRVCLIDEGLVSRLMHLNSPSFSKKDVERYISTMPLPDAIIYLNTEADEILKRIDKREKTSTIHSGLTDSEIIESTKNTQELIDFSLSKLEKSGVEVLRLNAKKQVKSLAAETIGFFEQIYRQGR</sequence>
<evidence type="ECO:0008006" key="3">
    <source>
        <dbReference type="Google" id="ProtNLM"/>
    </source>
</evidence>
<proteinExistence type="predicted"/>
<protein>
    <recommendedName>
        <fullName evidence="3">ATP-binding protein</fullName>
    </recommendedName>
</protein>
<name>A0ABS9KIJ2_9BACT</name>
<evidence type="ECO:0000313" key="2">
    <source>
        <dbReference type="Proteomes" id="UP001165366"/>
    </source>
</evidence>
<dbReference type="Gene3D" id="3.40.50.300">
    <property type="entry name" value="P-loop containing nucleotide triphosphate hydrolases"/>
    <property type="match status" value="1"/>
</dbReference>
<dbReference type="Proteomes" id="UP001165366">
    <property type="component" value="Unassembled WGS sequence"/>
</dbReference>
<keyword evidence="2" id="KW-1185">Reference proteome</keyword>
<reference evidence="1" key="2">
    <citation type="submission" date="2024-05" db="EMBL/GenBank/DDBJ databases">
        <title>Rhodohalobacter halophilus gen. nov., sp. nov., a moderately halophilic member of the family Balneolaceae.</title>
        <authorList>
            <person name="Xia J."/>
        </authorList>
    </citation>
    <scope>NUCLEOTIDE SEQUENCE</scope>
    <source>
        <strain evidence="1">WB101</strain>
    </source>
</reference>
<dbReference type="RefSeq" id="WP_237856110.1">
    <property type="nucleotide sequence ID" value="NZ_JAKLWS010000039.1"/>
</dbReference>
<dbReference type="EMBL" id="JAKLWS010000039">
    <property type="protein sequence ID" value="MCG2590666.1"/>
    <property type="molecule type" value="Genomic_DNA"/>
</dbReference>
<accession>A0ABS9KIJ2</accession>
<dbReference type="InterPro" id="IPR027417">
    <property type="entry name" value="P-loop_NTPase"/>
</dbReference>
<organism evidence="1 2">
    <name type="scientific">Rhodohalobacter sulfatireducens</name>
    <dbReference type="NCBI Taxonomy" id="2911366"/>
    <lineage>
        <taxon>Bacteria</taxon>
        <taxon>Pseudomonadati</taxon>
        <taxon>Balneolota</taxon>
        <taxon>Balneolia</taxon>
        <taxon>Balneolales</taxon>
        <taxon>Balneolaceae</taxon>
        <taxon>Rhodohalobacter</taxon>
    </lineage>
</organism>
<comment type="caution">
    <text evidence="1">The sequence shown here is derived from an EMBL/GenBank/DDBJ whole genome shotgun (WGS) entry which is preliminary data.</text>
</comment>
<reference evidence="1" key="1">
    <citation type="submission" date="2022-01" db="EMBL/GenBank/DDBJ databases">
        <authorList>
            <person name="Wang Y."/>
        </authorList>
    </citation>
    <scope>NUCLEOTIDE SEQUENCE</scope>
    <source>
        <strain evidence="1">WB101</strain>
    </source>
</reference>